<accession>A0A0E9SHP6</accession>
<evidence type="ECO:0000313" key="1">
    <source>
        <dbReference type="EMBL" id="JAH40884.1"/>
    </source>
</evidence>
<reference evidence="1" key="2">
    <citation type="journal article" date="2015" name="Fish Shellfish Immunol.">
        <title>Early steps in the European eel (Anguilla anguilla)-Vibrio vulnificus interaction in the gills: Role of the RtxA13 toxin.</title>
        <authorList>
            <person name="Callol A."/>
            <person name="Pajuelo D."/>
            <person name="Ebbesson L."/>
            <person name="Teles M."/>
            <person name="MacKenzie S."/>
            <person name="Amaro C."/>
        </authorList>
    </citation>
    <scope>NUCLEOTIDE SEQUENCE</scope>
</reference>
<dbReference type="EMBL" id="GBXM01067693">
    <property type="protein sequence ID" value="JAH40884.1"/>
    <property type="molecule type" value="Transcribed_RNA"/>
</dbReference>
<name>A0A0E9SHP6_ANGAN</name>
<protein>
    <submittedName>
        <fullName evidence="1">Uncharacterized protein</fullName>
    </submittedName>
</protein>
<sequence length="35" mass="4181">MRHVTFTEFPGSFLFIFYYFGVEERQLPLDPVTPV</sequence>
<reference evidence="1" key="1">
    <citation type="submission" date="2014-11" db="EMBL/GenBank/DDBJ databases">
        <authorList>
            <person name="Amaro Gonzalez C."/>
        </authorList>
    </citation>
    <scope>NUCLEOTIDE SEQUENCE</scope>
</reference>
<dbReference type="AlphaFoldDB" id="A0A0E9SHP6"/>
<organism evidence="1">
    <name type="scientific">Anguilla anguilla</name>
    <name type="common">European freshwater eel</name>
    <name type="synonym">Muraena anguilla</name>
    <dbReference type="NCBI Taxonomy" id="7936"/>
    <lineage>
        <taxon>Eukaryota</taxon>
        <taxon>Metazoa</taxon>
        <taxon>Chordata</taxon>
        <taxon>Craniata</taxon>
        <taxon>Vertebrata</taxon>
        <taxon>Euteleostomi</taxon>
        <taxon>Actinopterygii</taxon>
        <taxon>Neopterygii</taxon>
        <taxon>Teleostei</taxon>
        <taxon>Anguilliformes</taxon>
        <taxon>Anguillidae</taxon>
        <taxon>Anguilla</taxon>
    </lineage>
</organism>
<proteinExistence type="predicted"/>